<dbReference type="EC" id="3.1.1.11" evidence="5"/>
<evidence type="ECO:0000256" key="5">
    <source>
        <dbReference type="RuleBase" id="RU000589"/>
    </source>
</evidence>
<gene>
    <name evidence="7" type="ORF">CCACVL1_20801</name>
</gene>
<accession>A0A1R3H9N3</accession>
<evidence type="ECO:0000259" key="6">
    <source>
        <dbReference type="Pfam" id="PF01095"/>
    </source>
</evidence>
<dbReference type="OrthoDB" id="2019149at2759"/>
<evidence type="ECO:0000256" key="3">
    <source>
        <dbReference type="ARBA" id="ARBA00023085"/>
    </source>
</evidence>
<dbReference type="EMBL" id="AWWV01012454">
    <property type="protein sequence ID" value="OMO67074.1"/>
    <property type="molecule type" value="Genomic_DNA"/>
</dbReference>
<dbReference type="SUPFAM" id="SSF51126">
    <property type="entry name" value="Pectin lyase-like"/>
    <property type="match status" value="1"/>
</dbReference>
<organism evidence="7 8">
    <name type="scientific">Corchorus capsularis</name>
    <name type="common">Jute</name>
    <dbReference type="NCBI Taxonomy" id="210143"/>
    <lineage>
        <taxon>Eukaryota</taxon>
        <taxon>Viridiplantae</taxon>
        <taxon>Streptophyta</taxon>
        <taxon>Embryophyta</taxon>
        <taxon>Tracheophyta</taxon>
        <taxon>Spermatophyta</taxon>
        <taxon>Magnoliopsida</taxon>
        <taxon>eudicotyledons</taxon>
        <taxon>Gunneridae</taxon>
        <taxon>Pentapetalae</taxon>
        <taxon>rosids</taxon>
        <taxon>malvids</taxon>
        <taxon>Malvales</taxon>
        <taxon>Malvaceae</taxon>
        <taxon>Grewioideae</taxon>
        <taxon>Apeibeae</taxon>
        <taxon>Corchorus</taxon>
    </lineage>
</organism>
<evidence type="ECO:0000256" key="4">
    <source>
        <dbReference type="PROSITE-ProRule" id="PRU10040"/>
    </source>
</evidence>
<proteinExistence type="predicted"/>
<evidence type="ECO:0000256" key="2">
    <source>
        <dbReference type="ARBA" id="ARBA00022801"/>
    </source>
</evidence>
<evidence type="ECO:0000313" key="8">
    <source>
        <dbReference type="Proteomes" id="UP000188268"/>
    </source>
</evidence>
<dbReference type="InterPro" id="IPR033131">
    <property type="entry name" value="Pectinesterase_Asp_AS"/>
</dbReference>
<dbReference type="PROSITE" id="PS00503">
    <property type="entry name" value="PECTINESTERASE_2"/>
    <property type="match status" value="1"/>
</dbReference>
<dbReference type="InterPro" id="IPR000070">
    <property type="entry name" value="Pectinesterase_cat"/>
</dbReference>
<feature type="active site" evidence="4">
    <location>
        <position position="61"/>
    </location>
</feature>
<dbReference type="Pfam" id="PF01095">
    <property type="entry name" value="Pectinesterase"/>
    <property type="match status" value="1"/>
</dbReference>
<dbReference type="UniPathway" id="UPA00545">
    <property type="reaction ID" value="UER00823"/>
</dbReference>
<dbReference type="Gene3D" id="2.160.20.10">
    <property type="entry name" value="Single-stranded right-handed beta-helix, Pectin lyase-like"/>
    <property type="match status" value="1"/>
</dbReference>
<dbReference type="Gramene" id="OMO67074">
    <property type="protein sequence ID" value="OMO67074"/>
    <property type="gene ID" value="CCACVL1_20801"/>
</dbReference>
<evidence type="ECO:0000313" key="7">
    <source>
        <dbReference type="EMBL" id="OMO67074.1"/>
    </source>
</evidence>
<sequence>MAVNLTIENTAGPEGGQAVALRTQSRYSVYYKCEMKGYQDTLYSDGFNQFYRECKISGTVDFIFGNGQVVFQHCDILARQNLKGKANTITAQGRDKWEEARGFTFQFCNVTGDTDLLKAAEPTPTYLGRPWRRYAVTVFMQTNLSNIIRPEGWLEWDKSFDSTVFYGEFKNIGPEQLQPVESSGLVSMHLMIQIWPETSQ</sequence>
<keyword evidence="3 5" id="KW-0063">Aspartyl esterase</keyword>
<dbReference type="STRING" id="210143.A0A1R3H9N3"/>
<comment type="caution">
    <text evidence="7">The sequence shown here is derived from an EMBL/GenBank/DDBJ whole genome shotgun (WGS) entry which is preliminary data.</text>
</comment>
<evidence type="ECO:0000256" key="1">
    <source>
        <dbReference type="ARBA" id="ARBA00005184"/>
    </source>
</evidence>
<dbReference type="InterPro" id="IPR011050">
    <property type="entry name" value="Pectin_lyase_fold/virulence"/>
</dbReference>
<dbReference type="GO" id="GO:0045490">
    <property type="term" value="P:pectin catabolic process"/>
    <property type="evidence" value="ECO:0007669"/>
    <property type="project" value="UniProtKB-UniRule"/>
</dbReference>
<reference evidence="7 8" key="1">
    <citation type="submission" date="2013-09" db="EMBL/GenBank/DDBJ databases">
        <title>Corchorus capsularis genome sequencing.</title>
        <authorList>
            <person name="Alam M."/>
            <person name="Haque M.S."/>
            <person name="Islam M.S."/>
            <person name="Emdad E.M."/>
            <person name="Islam M.M."/>
            <person name="Ahmed B."/>
            <person name="Halim A."/>
            <person name="Hossen Q.M.M."/>
            <person name="Hossain M.Z."/>
            <person name="Ahmed R."/>
            <person name="Khan M.M."/>
            <person name="Islam R."/>
            <person name="Rashid M.M."/>
            <person name="Khan S.A."/>
            <person name="Rahman M.S."/>
            <person name="Alam M."/>
        </authorList>
    </citation>
    <scope>NUCLEOTIDE SEQUENCE [LARGE SCALE GENOMIC DNA]</scope>
    <source>
        <strain evidence="8">cv. CVL-1</strain>
        <tissue evidence="7">Whole seedling</tissue>
    </source>
</reference>
<dbReference type="Proteomes" id="UP000188268">
    <property type="component" value="Unassembled WGS sequence"/>
</dbReference>
<dbReference type="GO" id="GO:0042545">
    <property type="term" value="P:cell wall modification"/>
    <property type="evidence" value="ECO:0007669"/>
    <property type="project" value="UniProtKB-UniRule"/>
</dbReference>
<comment type="pathway">
    <text evidence="1 5">Glycan metabolism; pectin degradation; 2-dehydro-3-deoxy-D-gluconate from pectin: step 1/5.</text>
</comment>
<name>A0A1R3H9N3_COCAP</name>
<dbReference type="GO" id="GO:0030599">
    <property type="term" value="F:pectinesterase activity"/>
    <property type="evidence" value="ECO:0007669"/>
    <property type="project" value="UniProtKB-UniRule"/>
</dbReference>
<dbReference type="InterPro" id="IPR012334">
    <property type="entry name" value="Pectin_lyas_fold"/>
</dbReference>
<keyword evidence="2 5" id="KW-0378">Hydrolase</keyword>
<dbReference type="AlphaFoldDB" id="A0A1R3H9N3"/>
<dbReference type="OMA" id="WREYSCT"/>
<dbReference type="PANTHER" id="PTHR31707">
    <property type="entry name" value="PECTINESTERASE"/>
    <property type="match status" value="1"/>
</dbReference>
<protein>
    <recommendedName>
        <fullName evidence="5">Pectinesterase</fullName>
        <ecNumber evidence="5">3.1.1.11</ecNumber>
    </recommendedName>
</protein>
<keyword evidence="8" id="KW-1185">Reference proteome</keyword>
<feature type="domain" description="Pectinesterase catalytic" evidence="6">
    <location>
        <begin position="1"/>
        <end position="175"/>
    </location>
</feature>
<comment type="catalytic activity">
    <reaction evidence="5">
        <text>[(1-&gt;4)-alpha-D-galacturonosyl methyl ester](n) + n H2O = [(1-&gt;4)-alpha-D-galacturonosyl](n) + n methanol + n H(+)</text>
        <dbReference type="Rhea" id="RHEA:22380"/>
        <dbReference type="Rhea" id="RHEA-COMP:14570"/>
        <dbReference type="Rhea" id="RHEA-COMP:14573"/>
        <dbReference type="ChEBI" id="CHEBI:15377"/>
        <dbReference type="ChEBI" id="CHEBI:15378"/>
        <dbReference type="ChEBI" id="CHEBI:17790"/>
        <dbReference type="ChEBI" id="CHEBI:140522"/>
        <dbReference type="ChEBI" id="CHEBI:140523"/>
        <dbReference type="EC" id="3.1.1.11"/>
    </reaction>
</comment>